<comment type="caution">
    <text evidence="4">The sequence shown here is derived from an EMBL/GenBank/DDBJ whole genome shotgun (WGS) entry which is preliminary data.</text>
</comment>
<evidence type="ECO:0000256" key="1">
    <source>
        <dbReference type="ARBA" id="ARBA00022679"/>
    </source>
</evidence>
<dbReference type="InterPro" id="IPR000182">
    <property type="entry name" value="GNAT_dom"/>
</dbReference>
<dbReference type="PROSITE" id="PS51186">
    <property type="entry name" value="GNAT"/>
    <property type="match status" value="1"/>
</dbReference>
<keyword evidence="2" id="KW-0012">Acyltransferase</keyword>
<evidence type="ECO:0000259" key="3">
    <source>
        <dbReference type="PROSITE" id="PS51186"/>
    </source>
</evidence>
<name>A0ABR2VSR1_9FUNG</name>
<sequence>MNDRMSTTGQIEIRDCQAADVPGILDIFNWEILHSTSIFEYEEKTLEDRLAWFDALKSKGYPLIVAIDNSTSEGKVAGYCCLGVFRDKPAFKSTTEVSLYIHQDYRRRGLGKLMMKEMIQRGKSQGFCNIIAGITTENVGSLKLYEQLGFSLVGTFHHVGYKFDRWLDTTFMELVIN</sequence>
<dbReference type="Proteomes" id="UP001479436">
    <property type="component" value="Unassembled WGS sequence"/>
</dbReference>
<organism evidence="4 5">
    <name type="scientific">Basidiobolus ranarum</name>
    <dbReference type="NCBI Taxonomy" id="34480"/>
    <lineage>
        <taxon>Eukaryota</taxon>
        <taxon>Fungi</taxon>
        <taxon>Fungi incertae sedis</taxon>
        <taxon>Zoopagomycota</taxon>
        <taxon>Entomophthoromycotina</taxon>
        <taxon>Basidiobolomycetes</taxon>
        <taxon>Basidiobolales</taxon>
        <taxon>Basidiobolaceae</taxon>
        <taxon>Basidiobolus</taxon>
    </lineage>
</organism>
<feature type="domain" description="N-acetyltransferase" evidence="3">
    <location>
        <begin position="11"/>
        <end position="177"/>
    </location>
</feature>
<dbReference type="Gene3D" id="3.40.630.30">
    <property type="match status" value="1"/>
</dbReference>
<dbReference type="Pfam" id="PF00583">
    <property type="entry name" value="Acetyltransf_1"/>
    <property type="match status" value="1"/>
</dbReference>
<reference evidence="4 5" key="1">
    <citation type="submission" date="2023-04" db="EMBL/GenBank/DDBJ databases">
        <title>Genome of Basidiobolus ranarum AG-B5.</title>
        <authorList>
            <person name="Stajich J.E."/>
            <person name="Carter-House D."/>
            <person name="Gryganskyi A."/>
        </authorList>
    </citation>
    <scope>NUCLEOTIDE SEQUENCE [LARGE SCALE GENOMIC DNA]</scope>
    <source>
        <strain evidence="4 5">AG-B5</strain>
    </source>
</reference>
<dbReference type="EMBL" id="JASJQH010008020">
    <property type="protein sequence ID" value="KAK9695921.1"/>
    <property type="molecule type" value="Genomic_DNA"/>
</dbReference>
<accession>A0ABR2VSR1</accession>
<dbReference type="CDD" id="cd04301">
    <property type="entry name" value="NAT_SF"/>
    <property type="match status" value="1"/>
</dbReference>
<dbReference type="PANTHER" id="PTHR43072">
    <property type="entry name" value="N-ACETYLTRANSFERASE"/>
    <property type="match status" value="1"/>
</dbReference>
<evidence type="ECO:0000256" key="2">
    <source>
        <dbReference type="ARBA" id="ARBA00023315"/>
    </source>
</evidence>
<protein>
    <recommendedName>
        <fullName evidence="3">N-acetyltransferase domain-containing protein</fullName>
    </recommendedName>
</protein>
<proteinExistence type="predicted"/>
<keyword evidence="1" id="KW-0808">Transferase</keyword>
<evidence type="ECO:0000313" key="4">
    <source>
        <dbReference type="EMBL" id="KAK9695921.1"/>
    </source>
</evidence>
<evidence type="ECO:0000313" key="5">
    <source>
        <dbReference type="Proteomes" id="UP001479436"/>
    </source>
</evidence>
<dbReference type="InterPro" id="IPR016181">
    <property type="entry name" value="Acyl_CoA_acyltransferase"/>
</dbReference>
<gene>
    <name evidence="4" type="ORF">K7432_012726</name>
</gene>
<dbReference type="SUPFAM" id="SSF55729">
    <property type="entry name" value="Acyl-CoA N-acyltransferases (Nat)"/>
    <property type="match status" value="1"/>
</dbReference>
<keyword evidence="5" id="KW-1185">Reference proteome</keyword>
<dbReference type="PANTHER" id="PTHR43072:SF23">
    <property type="entry name" value="UPF0039 PROTEIN C11D3.02C"/>
    <property type="match status" value="1"/>
</dbReference>